<dbReference type="InterPro" id="IPR039422">
    <property type="entry name" value="MarR/SlyA-like"/>
</dbReference>
<evidence type="ECO:0000313" key="2">
    <source>
        <dbReference type="EMBL" id="SDF13000.1"/>
    </source>
</evidence>
<dbReference type="Gene3D" id="1.10.10.10">
    <property type="entry name" value="Winged helix-like DNA-binding domain superfamily/Winged helix DNA-binding domain"/>
    <property type="match status" value="1"/>
</dbReference>
<dbReference type="AlphaFoldDB" id="A0A1G7IJQ4"/>
<feature type="domain" description="HTH marR-type" evidence="1">
    <location>
        <begin position="1"/>
        <end position="137"/>
    </location>
</feature>
<organism evidence="2 3">
    <name type="scientific">Limimaricola pyoseonensis</name>
    <dbReference type="NCBI Taxonomy" id="521013"/>
    <lineage>
        <taxon>Bacteria</taxon>
        <taxon>Pseudomonadati</taxon>
        <taxon>Pseudomonadota</taxon>
        <taxon>Alphaproteobacteria</taxon>
        <taxon>Rhodobacterales</taxon>
        <taxon>Paracoccaceae</taxon>
        <taxon>Limimaricola</taxon>
    </lineage>
</organism>
<dbReference type="Proteomes" id="UP000198922">
    <property type="component" value="Unassembled WGS sequence"/>
</dbReference>
<dbReference type="EMBL" id="FNAT01000007">
    <property type="protein sequence ID" value="SDF13000.1"/>
    <property type="molecule type" value="Genomic_DNA"/>
</dbReference>
<keyword evidence="2" id="KW-0238">DNA-binding</keyword>
<sequence length="150" mass="17358">MDEASDDTARGEMLLGLVLLYWALHERMECVEPEFTRQERVLLLRLGTPRRMGQLAHLMQAQPSAITALADGFEERGLARRRRDPEDRRVWLLELTDQGRTLRREMLDHLDRILHETTGLADDELEILCNLLLKTRDHIKATGLPKVLPL</sequence>
<dbReference type="PANTHER" id="PTHR33164">
    <property type="entry name" value="TRANSCRIPTIONAL REGULATOR, MARR FAMILY"/>
    <property type="match status" value="1"/>
</dbReference>
<dbReference type="PROSITE" id="PS50995">
    <property type="entry name" value="HTH_MARR_2"/>
    <property type="match status" value="1"/>
</dbReference>
<dbReference type="GO" id="GO:0003677">
    <property type="term" value="F:DNA binding"/>
    <property type="evidence" value="ECO:0007669"/>
    <property type="project" value="UniProtKB-KW"/>
</dbReference>
<dbReference type="PRINTS" id="PR00598">
    <property type="entry name" value="HTHMARR"/>
</dbReference>
<dbReference type="SUPFAM" id="SSF46785">
    <property type="entry name" value="Winged helix' DNA-binding domain"/>
    <property type="match status" value="1"/>
</dbReference>
<evidence type="ECO:0000259" key="1">
    <source>
        <dbReference type="PROSITE" id="PS50995"/>
    </source>
</evidence>
<accession>A0A1G7IJQ4</accession>
<dbReference type="OrthoDB" id="582199at2"/>
<dbReference type="GO" id="GO:0006950">
    <property type="term" value="P:response to stress"/>
    <property type="evidence" value="ECO:0007669"/>
    <property type="project" value="TreeGrafter"/>
</dbReference>
<dbReference type="RefSeq" id="WP_090114101.1">
    <property type="nucleotide sequence ID" value="NZ_FNAT01000007.1"/>
</dbReference>
<dbReference type="PANTHER" id="PTHR33164:SF43">
    <property type="entry name" value="HTH-TYPE TRANSCRIPTIONAL REPRESSOR YETL"/>
    <property type="match status" value="1"/>
</dbReference>
<name>A0A1G7IJQ4_9RHOB</name>
<evidence type="ECO:0000313" key="3">
    <source>
        <dbReference type="Proteomes" id="UP000198922"/>
    </source>
</evidence>
<proteinExistence type="predicted"/>
<dbReference type="Pfam" id="PF01047">
    <property type="entry name" value="MarR"/>
    <property type="match status" value="1"/>
</dbReference>
<dbReference type="InterPro" id="IPR036388">
    <property type="entry name" value="WH-like_DNA-bd_sf"/>
</dbReference>
<dbReference type="InterPro" id="IPR000835">
    <property type="entry name" value="HTH_MarR-typ"/>
</dbReference>
<gene>
    <name evidence="2" type="ORF">SAMN04488567_3497</name>
</gene>
<keyword evidence="3" id="KW-1185">Reference proteome</keyword>
<dbReference type="GO" id="GO:0003700">
    <property type="term" value="F:DNA-binding transcription factor activity"/>
    <property type="evidence" value="ECO:0007669"/>
    <property type="project" value="InterPro"/>
</dbReference>
<dbReference type="InterPro" id="IPR036390">
    <property type="entry name" value="WH_DNA-bd_sf"/>
</dbReference>
<dbReference type="SMART" id="SM00347">
    <property type="entry name" value="HTH_MARR"/>
    <property type="match status" value="1"/>
</dbReference>
<dbReference type="STRING" id="521013.SAMN04488567_3497"/>
<protein>
    <submittedName>
        <fullName evidence="2">DNA-binding transcriptional regulator, MarR family</fullName>
    </submittedName>
</protein>
<reference evidence="3" key="1">
    <citation type="submission" date="2016-10" db="EMBL/GenBank/DDBJ databases">
        <authorList>
            <person name="Varghese N."/>
            <person name="Submissions S."/>
        </authorList>
    </citation>
    <scope>NUCLEOTIDE SEQUENCE [LARGE SCALE GENOMIC DNA]</scope>
    <source>
        <strain evidence="3">DSM 21424</strain>
    </source>
</reference>